<evidence type="ECO:0000313" key="2">
    <source>
        <dbReference type="Proteomes" id="UP001454036"/>
    </source>
</evidence>
<organism evidence="1 2">
    <name type="scientific">Lithospermum erythrorhizon</name>
    <name type="common">Purple gromwell</name>
    <name type="synonym">Lithospermum officinale var. erythrorhizon</name>
    <dbReference type="NCBI Taxonomy" id="34254"/>
    <lineage>
        <taxon>Eukaryota</taxon>
        <taxon>Viridiplantae</taxon>
        <taxon>Streptophyta</taxon>
        <taxon>Embryophyta</taxon>
        <taxon>Tracheophyta</taxon>
        <taxon>Spermatophyta</taxon>
        <taxon>Magnoliopsida</taxon>
        <taxon>eudicotyledons</taxon>
        <taxon>Gunneridae</taxon>
        <taxon>Pentapetalae</taxon>
        <taxon>asterids</taxon>
        <taxon>lamiids</taxon>
        <taxon>Boraginales</taxon>
        <taxon>Boraginaceae</taxon>
        <taxon>Boraginoideae</taxon>
        <taxon>Lithospermeae</taxon>
        <taxon>Lithospermum</taxon>
    </lineage>
</organism>
<comment type="caution">
    <text evidence="1">The sequence shown here is derived from an EMBL/GenBank/DDBJ whole genome shotgun (WGS) entry which is preliminary data.</text>
</comment>
<dbReference type="EMBL" id="BAABME010007358">
    <property type="protein sequence ID" value="GAA0170700.1"/>
    <property type="molecule type" value="Genomic_DNA"/>
</dbReference>
<keyword evidence="2" id="KW-1185">Reference proteome</keyword>
<protein>
    <submittedName>
        <fullName evidence="1">Uncharacterized protein</fullName>
    </submittedName>
</protein>
<dbReference type="Proteomes" id="UP001454036">
    <property type="component" value="Unassembled WGS sequence"/>
</dbReference>
<gene>
    <name evidence="1" type="ORF">LIER_24902</name>
</gene>
<dbReference type="AlphaFoldDB" id="A0AAV3R4A1"/>
<sequence length="173" mass="19758">MVLSLSQQKNGKSSVAKPFKLESFLSHLPDFPLIIVDSWTILSPKNSTSSSSHTLVSNQSSEANLRSQLDLLKSEEEYWRQRSKLTAISEGDRNTKFFHSHVKHKTKINNILELKDDSGILISNEEKIRKYCKTYFEDLFKANHPLGPNPTPINYRSFHHITTTLTPPSNFLS</sequence>
<proteinExistence type="predicted"/>
<name>A0AAV3R4A1_LITER</name>
<reference evidence="1 2" key="1">
    <citation type="submission" date="2024-01" db="EMBL/GenBank/DDBJ databases">
        <title>The complete chloroplast genome sequence of Lithospermum erythrorhizon: insights into the phylogenetic relationship among Boraginaceae species and the maternal lineages of purple gromwells.</title>
        <authorList>
            <person name="Okada T."/>
            <person name="Watanabe K."/>
        </authorList>
    </citation>
    <scope>NUCLEOTIDE SEQUENCE [LARGE SCALE GENOMIC DNA]</scope>
</reference>
<evidence type="ECO:0000313" key="1">
    <source>
        <dbReference type="EMBL" id="GAA0170700.1"/>
    </source>
</evidence>
<accession>A0AAV3R4A1</accession>